<dbReference type="Proteomes" id="UP000292884">
    <property type="component" value="Unassembled WGS sequence"/>
</dbReference>
<organism evidence="1 2">
    <name type="scientific">Pedobacter frigiditerrae</name>
    <dbReference type="NCBI Taxonomy" id="2530452"/>
    <lineage>
        <taxon>Bacteria</taxon>
        <taxon>Pseudomonadati</taxon>
        <taxon>Bacteroidota</taxon>
        <taxon>Sphingobacteriia</taxon>
        <taxon>Sphingobacteriales</taxon>
        <taxon>Sphingobacteriaceae</taxon>
        <taxon>Pedobacter</taxon>
    </lineage>
</organism>
<protein>
    <submittedName>
        <fullName evidence="1">Uncharacterized protein</fullName>
    </submittedName>
</protein>
<keyword evidence="2" id="KW-1185">Reference proteome</keyword>
<dbReference type="InterPro" id="IPR046294">
    <property type="entry name" value="DUF6331"/>
</dbReference>
<dbReference type="Pfam" id="PF19856">
    <property type="entry name" value="DUF6331"/>
    <property type="match status" value="1"/>
</dbReference>
<sequence>MAGIRKLYASLLNTQATVENTSDISIGKDKWIKWVDWDSNAVVCDIDVEITTTEPFWRYLETQCESACCGIGAYAFWTKDILNAKTLLGNPNIKNEFVDLKEKVEAINGNVVCSDYLNNLFDKNVFIQLLDHIISNL</sequence>
<proteinExistence type="predicted"/>
<reference evidence="1 2" key="1">
    <citation type="submission" date="2019-02" db="EMBL/GenBank/DDBJ databases">
        <title>Pedobacter sp. RP-1-13 sp. nov., isolated from Arctic soil.</title>
        <authorList>
            <person name="Dahal R.H."/>
        </authorList>
    </citation>
    <scope>NUCLEOTIDE SEQUENCE [LARGE SCALE GENOMIC DNA]</scope>
    <source>
        <strain evidence="1 2">RP-1-13</strain>
    </source>
</reference>
<accession>A0A4R0MT55</accession>
<evidence type="ECO:0000313" key="2">
    <source>
        <dbReference type="Proteomes" id="UP000292884"/>
    </source>
</evidence>
<dbReference type="AlphaFoldDB" id="A0A4R0MT55"/>
<evidence type="ECO:0000313" key="1">
    <source>
        <dbReference type="EMBL" id="TCC90215.1"/>
    </source>
</evidence>
<dbReference type="EMBL" id="SJSK01000003">
    <property type="protein sequence ID" value="TCC90215.1"/>
    <property type="molecule type" value="Genomic_DNA"/>
</dbReference>
<comment type="caution">
    <text evidence="1">The sequence shown here is derived from an EMBL/GenBank/DDBJ whole genome shotgun (WGS) entry which is preliminary data.</text>
</comment>
<name>A0A4R0MT55_9SPHI</name>
<gene>
    <name evidence="1" type="ORF">EZ428_13115</name>
</gene>